<evidence type="ECO:0000256" key="2">
    <source>
        <dbReference type="ARBA" id="ARBA00004496"/>
    </source>
</evidence>
<dbReference type="PANTHER" id="PTHR21091:SF169">
    <property type="entry name" value="UROPORPHYRINOGEN DECARBOXYLASE"/>
    <property type="match status" value="1"/>
</dbReference>
<dbReference type="NCBIfam" id="TIGR01464">
    <property type="entry name" value="hemE"/>
    <property type="match status" value="1"/>
</dbReference>
<sequence length="348" mass="38053">MELKNDLYLRALRREATERTPVWLMRQAGRYLPEYRKVRAKAGDFMTLAGTPEMACEVTIQPLERFPLDAAIIFSDILTIPDAMGLGLHFVQGEGPRFAEPITDVAQIGQLPIPDAEDLQYVMDAISLTVKTLNGRVPLIGFAGSPWTLFTYMIENGGSKTFAKSKAMLYKNPEAAHQLLDKLAQSTVKYLIGQIQSGASAVQVFDSWGGALSPADFKTFSLRYMQQIVDGIKDAGYGDTPVVLFSKGANQSLTALSETGCHGLGVDWTINLDDALKLTGGQVALQGNLDPATLYAPDDHIDQAVKQVLDSYGNQPGHIFNLGHGMQPDMEPEKVALLVDAVKRHSQR</sequence>
<evidence type="ECO:0000256" key="4">
    <source>
        <dbReference type="ARBA" id="ARBA00009935"/>
    </source>
</evidence>
<accession>A0A917FL27</accession>
<keyword evidence="8 12" id="KW-0963">Cytoplasm</keyword>
<feature type="binding site" evidence="12">
    <location>
        <position position="152"/>
    </location>
    <ligand>
        <name>substrate</name>
    </ligand>
</feature>
<evidence type="ECO:0000256" key="5">
    <source>
        <dbReference type="ARBA" id="ARBA00011738"/>
    </source>
</evidence>
<evidence type="ECO:0000313" key="16">
    <source>
        <dbReference type="EMBL" id="GGF89044.1"/>
    </source>
</evidence>
<feature type="site" description="Transition state stabilizer" evidence="12">
    <location>
        <position position="76"/>
    </location>
</feature>
<evidence type="ECO:0000256" key="8">
    <source>
        <dbReference type="ARBA" id="ARBA00022490"/>
    </source>
</evidence>
<dbReference type="SUPFAM" id="SSF51726">
    <property type="entry name" value="UROD/MetE-like"/>
    <property type="match status" value="1"/>
</dbReference>
<keyword evidence="10 12" id="KW-0456">Lyase</keyword>
<dbReference type="GO" id="GO:0004853">
    <property type="term" value="F:uroporphyrinogen decarboxylase activity"/>
    <property type="evidence" value="ECO:0007669"/>
    <property type="project" value="UniProtKB-UniRule"/>
</dbReference>
<evidence type="ECO:0000256" key="7">
    <source>
        <dbReference type="ARBA" id="ARBA00014308"/>
    </source>
</evidence>
<evidence type="ECO:0000256" key="13">
    <source>
        <dbReference type="RuleBase" id="RU000554"/>
    </source>
</evidence>
<evidence type="ECO:0000256" key="14">
    <source>
        <dbReference type="RuleBase" id="RU004169"/>
    </source>
</evidence>
<reference evidence="16" key="1">
    <citation type="journal article" date="2014" name="Int. J. Syst. Evol. Microbiol.">
        <title>Complete genome sequence of Corynebacterium casei LMG S-19264T (=DSM 44701T), isolated from a smear-ripened cheese.</title>
        <authorList>
            <consortium name="US DOE Joint Genome Institute (JGI-PGF)"/>
            <person name="Walter F."/>
            <person name="Albersmeier A."/>
            <person name="Kalinowski J."/>
            <person name="Ruckert C."/>
        </authorList>
    </citation>
    <scope>NUCLEOTIDE SEQUENCE</scope>
    <source>
        <strain evidence="16">CGMCC 1.12181</strain>
    </source>
</reference>
<organism evidence="16 17">
    <name type="scientific">Marinicella pacifica</name>
    <dbReference type="NCBI Taxonomy" id="1171543"/>
    <lineage>
        <taxon>Bacteria</taxon>
        <taxon>Pseudomonadati</taxon>
        <taxon>Pseudomonadota</taxon>
        <taxon>Gammaproteobacteria</taxon>
        <taxon>Lysobacterales</taxon>
        <taxon>Marinicellaceae</taxon>
        <taxon>Marinicella</taxon>
    </lineage>
</organism>
<feature type="binding site" evidence="12">
    <location>
        <position position="324"/>
    </location>
    <ligand>
        <name>substrate</name>
    </ligand>
</feature>
<evidence type="ECO:0000256" key="6">
    <source>
        <dbReference type="ARBA" id="ARBA00012288"/>
    </source>
</evidence>
<evidence type="ECO:0000256" key="11">
    <source>
        <dbReference type="ARBA" id="ARBA00023244"/>
    </source>
</evidence>
<comment type="catalytic activity">
    <reaction evidence="12 13">
        <text>uroporphyrinogen III + 4 H(+) = coproporphyrinogen III + 4 CO2</text>
        <dbReference type="Rhea" id="RHEA:19865"/>
        <dbReference type="ChEBI" id="CHEBI:15378"/>
        <dbReference type="ChEBI" id="CHEBI:16526"/>
        <dbReference type="ChEBI" id="CHEBI:57308"/>
        <dbReference type="ChEBI" id="CHEBI:57309"/>
        <dbReference type="EC" id="4.1.1.37"/>
    </reaction>
</comment>
<evidence type="ECO:0000256" key="3">
    <source>
        <dbReference type="ARBA" id="ARBA00004804"/>
    </source>
</evidence>
<dbReference type="RefSeq" id="WP_188364365.1">
    <property type="nucleotide sequence ID" value="NZ_BAABJF010000032.1"/>
</dbReference>
<name>A0A917FL27_9GAMM</name>
<evidence type="ECO:0000256" key="9">
    <source>
        <dbReference type="ARBA" id="ARBA00022793"/>
    </source>
</evidence>
<feature type="binding site" evidence="12">
    <location>
        <begin position="26"/>
        <end position="30"/>
    </location>
    <ligand>
        <name>substrate</name>
    </ligand>
</feature>
<dbReference type="InterPro" id="IPR000257">
    <property type="entry name" value="Uroporphyrinogen_deCOase"/>
</dbReference>
<reference evidence="16" key="2">
    <citation type="submission" date="2020-09" db="EMBL/GenBank/DDBJ databases">
        <authorList>
            <person name="Sun Q."/>
            <person name="Zhou Y."/>
        </authorList>
    </citation>
    <scope>NUCLEOTIDE SEQUENCE</scope>
    <source>
        <strain evidence="16">CGMCC 1.12181</strain>
    </source>
</reference>
<evidence type="ECO:0000256" key="10">
    <source>
        <dbReference type="ARBA" id="ARBA00023239"/>
    </source>
</evidence>
<dbReference type="CDD" id="cd00717">
    <property type="entry name" value="URO-D"/>
    <property type="match status" value="1"/>
</dbReference>
<dbReference type="GO" id="GO:0005829">
    <property type="term" value="C:cytosol"/>
    <property type="evidence" value="ECO:0007669"/>
    <property type="project" value="TreeGrafter"/>
</dbReference>
<proteinExistence type="inferred from homology"/>
<keyword evidence="17" id="KW-1185">Reference proteome</keyword>
<comment type="pathway">
    <text evidence="3 12 13">Porphyrin-containing compound metabolism; protoporphyrin-IX biosynthesis; coproporphyrinogen-III from 5-aminolevulinate: step 4/4.</text>
</comment>
<dbReference type="Pfam" id="PF01208">
    <property type="entry name" value="URO-D"/>
    <property type="match status" value="1"/>
</dbReference>
<dbReference type="EMBL" id="BMEO01000002">
    <property type="protein sequence ID" value="GGF89044.1"/>
    <property type="molecule type" value="Genomic_DNA"/>
</dbReference>
<comment type="function">
    <text evidence="1 12">Catalyzes the decarboxylation of four acetate groups of uroporphyrinogen-III to yield coproporphyrinogen-III.</text>
</comment>
<dbReference type="GO" id="GO:0019353">
    <property type="term" value="P:protoporphyrinogen IX biosynthetic process from glutamate"/>
    <property type="evidence" value="ECO:0007669"/>
    <property type="project" value="TreeGrafter"/>
</dbReference>
<dbReference type="InterPro" id="IPR038071">
    <property type="entry name" value="UROD/MetE-like_sf"/>
</dbReference>
<gene>
    <name evidence="12 16" type="primary">hemE</name>
    <name evidence="16" type="ORF">GCM10011365_07820</name>
</gene>
<dbReference type="PROSITE" id="PS00906">
    <property type="entry name" value="UROD_1"/>
    <property type="match status" value="1"/>
</dbReference>
<feature type="binding site" evidence="12">
    <location>
        <position position="207"/>
    </location>
    <ligand>
        <name>substrate</name>
    </ligand>
</feature>
<dbReference type="AlphaFoldDB" id="A0A917FL27"/>
<evidence type="ECO:0000256" key="1">
    <source>
        <dbReference type="ARBA" id="ARBA00002448"/>
    </source>
</evidence>
<keyword evidence="11 12" id="KW-0627">Porphyrin biosynthesis</keyword>
<dbReference type="HAMAP" id="MF_00218">
    <property type="entry name" value="URO_D"/>
    <property type="match status" value="1"/>
</dbReference>
<dbReference type="Gene3D" id="3.20.20.210">
    <property type="match status" value="1"/>
</dbReference>
<evidence type="ECO:0000259" key="15">
    <source>
        <dbReference type="PROSITE" id="PS00906"/>
    </source>
</evidence>
<comment type="similarity">
    <text evidence="4 12 14">Belongs to the uroporphyrinogen decarboxylase family.</text>
</comment>
<comment type="subcellular location">
    <subcellularLocation>
        <location evidence="2 12">Cytoplasm</location>
    </subcellularLocation>
</comment>
<comment type="caution">
    <text evidence="12">Lacks conserved residue(s) required for the propagation of feature annotation.</text>
</comment>
<dbReference type="FunFam" id="3.20.20.210:FF:000001">
    <property type="entry name" value="Uroporphyrinogen decarboxylase"/>
    <property type="match status" value="1"/>
</dbReference>
<evidence type="ECO:0000313" key="17">
    <source>
        <dbReference type="Proteomes" id="UP000605253"/>
    </source>
</evidence>
<evidence type="ECO:0000256" key="12">
    <source>
        <dbReference type="HAMAP-Rule" id="MF_00218"/>
    </source>
</evidence>
<dbReference type="InterPro" id="IPR006361">
    <property type="entry name" value="Uroporphyrinogen_deCO2ase_HemE"/>
</dbReference>
<feature type="binding site" evidence="12">
    <location>
        <position position="76"/>
    </location>
    <ligand>
        <name>substrate</name>
    </ligand>
</feature>
<dbReference type="PANTHER" id="PTHR21091">
    <property type="entry name" value="METHYLTETRAHYDROFOLATE:HOMOCYSTEINE METHYLTRANSFERASE RELATED"/>
    <property type="match status" value="1"/>
</dbReference>
<dbReference type="EC" id="4.1.1.37" evidence="6 12"/>
<keyword evidence="9 12" id="KW-0210">Decarboxylase</keyword>
<protein>
    <recommendedName>
        <fullName evidence="7 12">Uroporphyrinogen decarboxylase</fullName>
        <shortName evidence="12">UPD</shortName>
        <shortName evidence="12">URO-D</shortName>
        <ecNumber evidence="6 12">4.1.1.37</ecNumber>
    </recommendedName>
</protein>
<comment type="subunit">
    <text evidence="5 12">Homodimer.</text>
</comment>
<dbReference type="Proteomes" id="UP000605253">
    <property type="component" value="Unassembled WGS sequence"/>
</dbReference>
<comment type="caution">
    <text evidence="16">The sequence shown here is derived from an EMBL/GenBank/DDBJ whole genome shotgun (WGS) entry which is preliminary data.</text>
</comment>
<feature type="domain" description="Uroporphyrinogen decarboxylase (URO-D)" evidence="15">
    <location>
        <begin position="21"/>
        <end position="30"/>
    </location>
</feature>